<evidence type="ECO:0000256" key="1">
    <source>
        <dbReference type="ARBA" id="ARBA00011738"/>
    </source>
</evidence>
<evidence type="ECO:0000256" key="5">
    <source>
        <dbReference type="ARBA" id="ARBA00022755"/>
    </source>
</evidence>
<dbReference type="EC" id="6.3.4.4" evidence="8 10"/>
<dbReference type="PANTHER" id="PTHR11846">
    <property type="entry name" value="ADENYLOSUCCINATE SYNTHETASE"/>
    <property type="match status" value="1"/>
</dbReference>
<evidence type="ECO:0000256" key="10">
    <source>
        <dbReference type="RuleBase" id="RU000520"/>
    </source>
</evidence>
<dbReference type="InterPro" id="IPR042109">
    <property type="entry name" value="Adenylosuccinate_synth_dom1"/>
</dbReference>
<feature type="binding site" evidence="8">
    <location>
        <position position="306"/>
    </location>
    <ligand>
        <name>GTP</name>
        <dbReference type="ChEBI" id="CHEBI:37565"/>
    </ligand>
</feature>
<feature type="binding site" description="in other chain" evidence="8">
    <location>
        <begin position="13"/>
        <end position="16"/>
    </location>
    <ligand>
        <name>IMP</name>
        <dbReference type="ChEBI" id="CHEBI:58053"/>
        <note>ligand shared between dimeric partners</note>
    </ligand>
</feature>
<dbReference type="Gene3D" id="1.10.300.10">
    <property type="entry name" value="Adenylosuccinate Synthetase, subunit A, domain 2"/>
    <property type="match status" value="1"/>
</dbReference>
<dbReference type="FunFam" id="1.10.300.10:FF:000001">
    <property type="entry name" value="Adenylosuccinate synthetase"/>
    <property type="match status" value="1"/>
</dbReference>
<dbReference type="Pfam" id="PF00709">
    <property type="entry name" value="Adenylsucc_synt"/>
    <property type="match status" value="1"/>
</dbReference>
<keyword evidence="8" id="KW-0963">Cytoplasm</keyword>
<feature type="binding site" evidence="8">
    <location>
        <begin position="332"/>
        <end position="334"/>
    </location>
    <ligand>
        <name>GTP</name>
        <dbReference type="ChEBI" id="CHEBI:37565"/>
    </ligand>
</feature>
<keyword evidence="2 8" id="KW-0436">Ligase</keyword>
<dbReference type="PROSITE" id="PS01266">
    <property type="entry name" value="ADENYLOSUCCIN_SYN_1"/>
    <property type="match status" value="1"/>
</dbReference>
<dbReference type="FunFam" id="3.90.170.10:FF:000001">
    <property type="entry name" value="Adenylosuccinate synthetase"/>
    <property type="match status" value="1"/>
</dbReference>
<dbReference type="Gene3D" id="3.40.440.10">
    <property type="entry name" value="Adenylosuccinate Synthetase, subunit A, domain 1"/>
    <property type="match status" value="1"/>
</dbReference>
<keyword evidence="5 8" id="KW-0658">Purine biosynthesis</keyword>
<name>A3K0G0_SAGS3</name>
<feature type="active site" description="Proton donor" evidence="8">
    <location>
        <position position="41"/>
    </location>
</feature>
<dbReference type="eggNOG" id="COG0104">
    <property type="taxonomic scope" value="Bacteria"/>
</dbReference>
<dbReference type="CDD" id="cd03108">
    <property type="entry name" value="AdSS"/>
    <property type="match status" value="1"/>
</dbReference>
<feature type="binding site" description="in other chain" evidence="8">
    <location>
        <position position="131"/>
    </location>
    <ligand>
        <name>IMP</name>
        <dbReference type="ChEBI" id="CHEBI:58053"/>
        <note>ligand shared between dimeric partners</note>
    </ligand>
</feature>
<feature type="binding site" evidence="8">
    <location>
        <position position="40"/>
    </location>
    <ligand>
        <name>Mg(2+)</name>
        <dbReference type="ChEBI" id="CHEBI:18420"/>
    </ligand>
</feature>
<dbReference type="PROSITE" id="PS00513">
    <property type="entry name" value="ADENYLOSUCCIN_SYN_2"/>
    <property type="match status" value="1"/>
</dbReference>
<dbReference type="GO" id="GO:0044208">
    <property type="term" value="P:'de novo' AMP biosynthetic process"/>
    <property type="evidence" value="ECO:0007669"/>
    <property type="project" value="UniProtKB-UniRule"/>
</dbReference>
<dbReference type="InterPro" id="IPR001114">
    <property type="entry name" value="Adenylosuccinate_synthetase"/>
</dbReference>
<dbReference type="OrthoDB" id="9807553at2"/>
<feature type="active site" evidence="9">
    <location>
        <position position="142"/>
    </location>
</feature>
<dbReference type="Proteomes" id="UP000005713">
    <property type="component" value="Unassembled WGS sequence"/>
</dbReference>
<dbReference type="InterPro" id="IPR027417">
    <property type="entry name" value="P-loop_NTPase"/>
</dbReference>
<protein>
    <recommendedName>
        <fullName evidence="8 10">Adenylosuccinate synthetase</fullName>
        <shortName evidence="8">AMPSase</shortName>
        <shortName evidence="8">AdSS</shortName>
        <ecNumber evidence="8 10">6.3.4.4</ecNumber>
    </recommendedName>
    <alternativeName>
        <fullName evidence="8">IMP--aspartate ligase</fullName>
    </alternativeName>
</protein>
<dbReference type="Gene3D" id="3.90.170.10">
    <property type="entry name" value="Adenylosuccinate Synthetase, subunit A, domain 3"/>
    <property type="match status" value="1"/>
</dbReference>
<dbReference type="GO" id="GO:0005525">
    <property type="term" value="F:GTP binding"/>
    <property type="evidence" value="ECO:0007669"/>
    <property type="project" value="UniProtKB-UniRule"/>
</dbReference>
<sequence>MANVVVVGAQWGDEGKGKIVDWLSERADVICRFQGGHNAGHTLVIDGKVYKLNALPSGVVRGGKLSVIGNGVVLDPWHLVKEIATIREQGVEITPETLMIAENTPLILPIHGELDRAREEAASKGTKIGTTGRGIGPAYEDKVGRRSVRVADLADETTLVTRVDRALQHHDPLRKGLGIAPVDREALIAALKEIAAQILPYAAPVWKVLNEKRRSGSRILFEGAQGALLDIDFGTYPFVTSSNVIAGQAATGTGIGPGAIDYVLGIVKAYTTRVGEGPFPTELDDDDGQRLGERGHEFGTVTGRKRRCGWFDAALVRQTCATSGVNGISLTKLDVLDGFETLKICVGYDLDGKRLDYLPFASEEQARCVPVYEEMEGWSESTEGARSWADLPGAAVKYVRRVEELIGCPVALLSTSPERDDTILVTDPFAD</sequence>
<dbReference type="NCBIfam" id="TIGR00184">
    <property type="entry name" value="purA"/>
    <property type="match status" value="1"/>
</dbReference>
<dbReference type="HAMAP" id="MF_00011">
    <property type="entry name" value="Adenylosucc_synth"/>
    <property type="match status" value="1"/>
</dbReference>
<proteinExistence type="inferred from homology"/>
<dbReference type="PANTHER" id="PTHR11846:SF0">
    <property type="entry name" value="ADENYLOSUCCINATE SYNTHETASE"/>
    <property type="match status" value="1"/>
</dbReference>
<accession>A3K0G0</accession>
<feature type="binding site" description="in other chain" evidence="8">
    <location>
        <position position="225"/>
    </location>
    <ligand>
        <name>IMP</name>
        <dbReference type="ChEBI" id="CHEBI:58053"/>
        <note>ligand shared between dimeric partners</note>
    </ligand>
</feature>
<dbReference type="InterPro" id="IPR033128">
    <property type="entry name" value="Adenylosuccin_syn_Lys_AS"/>
</dbReference>
<dbReference type="InterPro" id="IPR042110">
    <property type="entry name" value="Adenylosuccinate_synth_dom2"/>
</dbReference>
<evidence type="ECO:0000256" key="3">
    <source>
        <dbReference type="ARBA" id="ARBA00022723"/>
    </source>
</evidence>
<dbReference type="SMART" id="SM00788">
    <property type="entry name" value="Adenylsucc_synt"/>
    <property type="match status" value="1"/>
</dbReference>
<comment type="pathway">
    <text evidence="8 10">Purine metabolism; AMP biosynthesis via de novo pathway; AMP from IMP: step 1/2.</text>
</comment>
<organism evidence="11 12">
    <name type="scientific">Sagittula stellata (strain ATCC 700073 / DSM 11524 / E-37)</name>
    <dbReference type="NCBI Taxonomy" id="388399"/>
    <lineage>
        <taxon>Bacteria</taxon>
        <taxon>Pseudomonadati</taxon>
        <taxon>Pseudomonadota</taxon>
        <taxon>Alphaproteobacteria</taxon>
        <taxon>Rhodobacterales</taxon>
        <taxon>Roseobacteraceae</taxon>
        <taxon>Sagittula</taxon>
    </lineage>
</organism>
<dbReference type="SUPFAM" id="SSF52540">
    <property type="entry name" value="P-loop containing nucleoside triphosphate hydrolases"/>
    <property type="match status" value="1"/>
</dbReference>
<comment type="caution">
    <text evidence="11">The sequence shown here is derived from an EMBL/GenBank/DDBJ whole genome shotgun (WGS) entry which is preliminary data.</text>
</comment>
<dbReference type="GO" id="GO:0000287">
    <property type="term" value="F:magnesium ion binding"/>
    <property type="evidence" value="ECO:0007669"/>
    <property type="project" value="UniProtKB-UniRule"/>
</dbReference>
<feature type="binding site" description="in other chain" evidence="8">
    <location>
        <position position="240"/>
    </location>
    <ligand>
        <name>IMP</name>
        <dbReference type="ChEBI" id="CHEBI:58053"/>
        <note>ligand shared between dimeric partners</note>
    </ligand>
</feature>
<comment type="cofactor">
    <cofactor evidence="8">
        <name>Mg(2+)</name>
        <dbReference type="ChEBI" id="CHEBI:18420"/>
    </cofactor>
    <text evidence="8">Binds 1 Mg(2+) ion per subunit.</text>
</comment>
<evidence type="ECO:0000256" key="7">
    <source>
        <dbReference type="ARBA" id="ARBA00023134"/>
    </source>
</evidence>
<evidence type="ECO:0000256" key="6">
    <source>
        <dbReference type="ARBA" id="ARBA00022842"/>
    </source>
</evidence>
<keyword evidence="7 8" id="KW-0342">GTP-binding</keyword>
<evidence type="ECO:0000256" key="4">
    <source>
        <dbReference type="ARBA" id="ARBA00022741"/>
    </source>
</evidence>
<comment type="subcellular location">
    <subcellularLocation>
        <location evidence="8">Cytoplasm</location>
    </subcellularLocation>
</comment>
<feature type="binding site" evidence="8">
    <location>
        <position position="145"/>
    </location>
    <ligand>
        <name>IMP</name>
        <dbReference type="ChEBI" id="CHEBI:58053"/>
        <note>ligand shared between dimeric partners</note>
    </ligand>
</feature>
<feature type="active site" description="Proton acceptor" evidence="8">
    <location>
        <position position="13"/>
    </location>
</feature>
<feature type="binding site" description="in other chain" evidence="8">
    <location>
        <position position="304"/>
    </location>
    <ligand>
        <name>IMP</name>
        <dbReference type="ChEBI" id="CHEBI:58053"/>
        <note>ligand shared between dimeric partners</note>
    </ligand>
</feature>
<comment type="function">
    <text evidence="8">Plays an important role in the de novo pathway of purine nucleotide biosynthesis. Catalyzes the first committed step in the biosynthesis of AMP from IMP.</text>
</comment>
<dbReference type="AlphaFoldDB" id="A3K0G0"/>
<keyword evidence="3 8" id="KW-0479">Metal-binding</keyword>
<feature type="binding site" evidence="8">
    <location>
        <begin position="40"/>
        <end position="42"/>
    </location>
    <ligand>
        <name>GTP</name>
        <dbReference type="ChEBI" id="CHEBI:37565"/>
    </ligand>
</feature>
<dbReference type="InterPro" id="IPR042111">
    <property type="entry name" value="Adenylosuccinate_synth_dom3"/>
</dbReference>
<feature type="binding site" description="in other chain" evidence="8">
    <location>
        <begin position="38"/>
        <end position="41"/>
    </location>
    <ligand>
        <name>IMP</name>
        <dbReference type="ChEBI" id="CHEBI:58053"/>
        <note>ligand shared between dimeric partners</note>
    </ligand>
</feature>
<keyword evidence="6 8" id="KW-0460">Magnesium</keyword>
<dbReference type="UniPathway" id="UPA00075">
    <property type="reaction ID" value="UER00335"/>
</dbReference>
<evidence type="ECO:0000313" key="11">
    <source>
        <dbReference type="EMBL" id="EBA09275.1"/>
    </source>
</evidence>
<keyword evidence="12" id="KW-1185">Reference proteome</keyword>
<dbReference type="GO" id="GO:0046040">
    <property type="term" value="P:IMP metabolic process"/>
    <property type="evidence" value="ECO:0007669"/>
    <property type="project" value="TreeGrafter"/>
</dbReference>
<dbReference type="NCBIfam" id="NF002223">
    <property type="entry name" value="PRK01117.1"/>
    <property type="match status" value="1"/>
</dbReference>
<feature type="binding site" evidence="8">
    <location>
        <begin position="12"/>
        <end position="18"/>
    </location>
    <ligand>
        <name>GTP</name>
        <dbReference type="ChEBI" id="CHEBI:37565"/>
    </ligand>
</feature>
<dbReference type="GO" id="GO:0004019">
    <property type="term" value="F:adenylosuccinate synthase activity"/>
    <property type="evidence" value="ECO:0007669"/>
    <property type="project" value="UniProtKB-UniRule"/>
</dbReference>
<comment type="subunit">
    <text evidence="1 8">Homodimer.</text>
</comment>
<evidence type="ECO:0000256" key="2">
    <source>
        <dbReference type="ARBA" id="ARBA00022598"/>
    </source>
</evidence>
<dbReference type="InterPro" id="IPR018220">
    <property type="entry name" value="Adenylosuccin_syn_GTP-bd"/>
</dbReference>
<evidence type="ECO:0000313" key="12">
    <source>
        <dbReference type="Proteomes" id="UP000005713"/>
    </source>
</evidence>
<feature type="binding site" evidence="8">
    <location>
        <begin position="300"/>
        <end position="306"/>
    </location>
    <ligand>
        <name>substrate</name>
    </ligand>
</feature>
<feature type="binding site" evidence="8">
    <location>
        <position position="13"/>
    </location>
    <ligand>
        <name>Mg(2+)</name>
        <dbReference type="ChEBI" id="CHEBI:18420"/>
    </ligand>
</feature>
<feature type="binding site" evidence="8">
    <location>
        <begin position="414"/>
        <end position="416"/>
    </location>
    <ligand>
        <name>GTP</name>
        <dbReference type="ChEBI" id="CHEBI:37565"/>
    </ligand>
</feature>
<dbReference type="RefSeq" id="WP_005856812.1">
    <property type="nucleotide sequence ID" value="NZ_AAYA01000003.1"/>
</dbReference>
<comment type="catalytic activity">
    <reaction evidence="8 10">
        <text>IMP + L-aspartate + GTP = N(6)-(1,2-dicarboxyethyl)-AMP + GDP + phosphate + 2 H(+)</text>
        <dbReference type="Rhea" id="RHEA:15753"/>
        <dbReference type="ChEBI" id="CHEBI:15378"/>
        <dbReference type="ChEBI" id="CHEBI:29991"/>
        <dbReference type="ChEBI" id="CHEBI:37565"/>
        <dbReference type="ChEBI" id="CHEBI:43474"/>
        <dbReference type="ChEBI" id="CHEBI:57567"/>
        <dbReference type="ChEBI" id="CHEBI:58053"/>
        <dbReference type="ChEBI" id="CHEBI:58189"/>
        <dbReference type="EC" id="6.3.4.4"/>
    </reaction>
</comment>
<dbReference type="GO" id="GO:0005737">
    <property type="term" value="C:cytoplasm"/>
    <property type="evidence" value="ECO:0007669"/>
    <property type="project" value="UniProtKB-SubCell"/>
</dbReference>
<gene>
    <name evidence="8" type="primary">purA</name>
    <name evidence="11" type="ORF">SSE37_23574</name>
</gene>
<comment type="similarity">
    <text evidence="8 10">Belongs to the adenylosuccinate synthetase family.</text>
</comment>
<evidence type="ECO:0000256" key="8">
    <source>
        <dbReference type="HAMAP-Rule" id="MF_00011"/>
    </source>
</evidence>
<reference evidence="11 12" key="1">
    <citation type="submission" date="2006-06" db="EMBL/GenBank/DDBJ databases">
        <authorList>
            <person name="Moran M.A."/>
            <person name="Ferriera S."/>
            <person name="Johnson J."/>
            <person name="Kravitz S."/>
            <person name="Beeson K."/>
            <person name="Sutton G."/>
            <person name="Rogers Y.-H."/>
            <person name="Friedman R."/>
            <person name="Frazier M."/>
            <person name="Venter J.C."/>
        </authorList>
    </citation>
    <scope>NUCLEOTIDE SEQUENCE [LARGE SCALE GENOMIC DNA]</scope>
    <source>
        <strain evidence="11 12">E-37</strain>
    </source>
</reference>
<evidence type="ECO:0000256" key="9">
    <source>
        <dbReference type="PROSITE-ProRule" id="PRU10134"/>
    </source>
</evidence>
<keyword evidence="4 8" id="KW-0547">Nucleotide-binding</keyword>
<dbReference type="EMBL" id="AAYA01000003">
    <property type="protein sequence ID" value="EBA09275.1"/>
    <property type="molecule type" value="Genomic_DNA"/>
</dbReference>